<feature type="region of interest" description="Disordered" evidence="1">
    <location>
        <begin position="306"/>
        <end position="357"/>
    </location>
</feature>
<dbReference type="GO" id="GO:0051015">
    <property type="term" value="F:actin filament binding"/>
    <property type="evidence" value="ECO:0007669"/>
    <property type="project" value="TreeGrafter"/>
</dbReference>
<feature type="compositionally biased region" description="Low complexity" evidence="1">
    <location>
        <begin position="73"/>
        <end position="83"/>
    </location>
</feature>
<dbReference type="Pfam" id="PF00307">
    <property type="entry name" value="CH"/>
    <property type="match status" value="1"/>
</dbReference>
<feature type="compositionally biased region" description="Low complexity" evidence="1">
    <location>
        <begin position="342"/>
        <end position="357"/>
    </location>
</feature>
<protein>
    <submittedName>
        <fullName evidence="4">Calponin-homology (CH) domain-containing protein</fullName>
    </submittedName>
</protein>
<organism evidence="3 4">
    <name type="scientific">Steinernema glaseri</name>
    <dbReference type="NCBI Taxonomy" id="37863"/>
    <lineage>
        <taxon>Eukaryota</taxon>
        <taxon>Metazoa</taxon>
        <taxon>Ecdysozoa</taxon>
        <taxon>Nematoda</taxon>
        <taxon>Chromadorea</taxon>
        <taxon>Rhabditida</taxon>
        <taxon>Tylenchina</taxon>
        <taxon>Panagrolaimomorpha</taxon>
        <taxon>Strongyloidoidea</taxon>
        <taxon>Steinernematidae</taxon>
        <taxon>Steinernema</taxon>
    </lineage>
</organism>
<evidence type="ECO:0000256" key="1">
    <source>
        <dbReference type="SAM" id="MobiDB-lite"/>
    </source>
</evidence>
<proteinExistence type="predicted"/>
<dbReference type="GO" id="GO:0015629">
    <property type="term" value="C:actin cytoskeleton"/>
    <property type="evidence" value="ECO:0007669"/>
    <property type="project" value="TreeGrafter"/>
</dbReference>
<dbReference type="CDD" id="cd00014">
    <property type="entry name" value="CH_SF"/>
    <property type="match status" value="1"/>
</dbReference>
<feature type="region of interest" description="Disordered" evidence="1">
    <location>
        <begin position="68"/>
        <end position="128"/>
    </location>
</feature>
<dbReference type="InterPro" id="IPR036872">
    <property type="entry name" value="CH_dom_sf"/>
</dbReference>
<dbReference type="PANTHER" id="PTHR47385">
    <property type="entry name" value="CALPONIN"/>
    <property type="match status" value="1"/>
</dbReference>
<dbReference type="Gene3D" id="1.10.418.10">
    <property type="entry name" value="Calponin-like domain"/>
    <property type="match status" value="1"/>
</dbReference>
<evidence type="ECO:0000259" key="2">
    <source>
        <dbReference type="PROSITE" id="PS50021"/>
    </source>
</evidence>
<dbReference type="AlphaFoldDB" id="A0A1I7ZTX1"/>
<dbReference type="InterPro" id="IPR001715">
    <property type="entry name" value="CH_dom"/>
</dbReference>
<feature type="compositionally biased region" description="Basic and acidic residues" evidence="1">
    <location>
        <begin position="307"/>
        <end position="339"/>
    </location>
</feature>
<dbReference type="Proteomes" id="UP000095287">
    <property type="component" value="Unplaced"/>
</dbReference>
<keyword evidence="3" id="KW-1185">Reference proteome</keyword>
<feature type="compositionally biased region" description="Basic and acidic residues" evidence="1">
    <location>
        <begin position="101"/>
        <end position="125"/>
    </location>
</feature>
<reference evidence="4" key="1">
    <citation type="submission" date="2016-11" db="UniProtKB">
        <authorList>
            <consortium name="WormBaseParasite"/>
        </authorList>
    </citation>
    <scope>IDENTIFICATION</scope>
</reference>
<feature type="domain" description="Calponin-homology (CH)" evidence="2">
    <location>
        <begin position="138"/>
        <end position="262"/>
    </location>
</feature>
<dbReference type="InterPro" id="IPR050606">
    <property type="entry name" value="Calponin-like"/>
</dbReference>
<dbReference type="PANTHER" id="PTHR47385:SF14">
    <property type="entry name" value="TRANSGELIN"/>
    <property type="match status" value="1"/>
</dbReference>
<evidence type="ECO:0000313" key="4">
    <source>
        <dbReference type="WBParaSite" id="L893_g29568.t2"/>
    </source>
</evidence>
<sequence length="357" mass="38458">MEDQNAQGFVLASLPRLPGRWRQIVLIYILKNDAHLDTADAPRSTSLAWNVEMSADAPVEAQAVVEAPKEEVAPAVPESAPPAEEAPKEEAAAEAPAAAVEEEKKEEQKEEEKQPEPPKDPKEDPVGWVGSLIAPAVHKVNHEVLTWAQQLAVDEEEKRKPLPGKNGAVTKNQFLGFLRDGTLLAQLANKLQPGAVETVHEGEAAQQKENQQANLEGFLNFVKEKAALSDEQVFSATDLLEKGKAAYPAVFGTLARLGLVSQEKFEQKGLDMDAISEMASQVVKTSIIQTILNFFRRARARTTQAAKSEKAAASEGEKASDAEKKPLEEVAEEECKKVESQPAAAAEPAAAAPVAVA</sequence>
<dbReference type="SMART" id="SM00033">
    <property type="entry name" value="CH"/>
    <property type="match status" value="1"/>
</dbReference>
<evidence type="ECO:0000313" key="3">
    <source>
        <dbReference type="Proteomes" id="UP000095287"/>
    </source>
</evidence>
<name>A0A1I7ZTX1_9BILA</name>
<accession>A0A1I7ZTX1</accession>
<dbReference type="PROSITE" id="PS50021">
    <property type="entry name" value="CH"/>
    <property type="match status" value="1"/>
</dbReference>
<dbReference type="WBParaSite" id="L893_g29568.t2">
    <property type="protein sequence ID" value="L893_g29568.t2"/>
    <property type="gene ID" value="L893_g29568"/>
</dbReference>
<dbReference type="GO" id="GO:0007015">
    <property type="term" value="P:actin filament organization"/>
    <property type="evidence" value="ECO:0007669"/>
    <property type="project" value="TreeGrafter"/>
</dbReference>
<dbReference type="SUPFAM" id="SSF47576">
    <property type="entry name" value="Calponin-homology domain, CH-domain"/>
    <property type="match status" value="1"/>
</dbReference>